<proteinExistence type="predicted"/>
<dbReference type="EMBL" id="JBAMIC010000007">
    <property type="protein sequence ID" value="KAK7106539.1"/>
    <property type="molecule type" value="Genomic_DNA"/>
</dbReference>
<gene>
    <name evidence="1" type="ORF">V1264_017786</name>
</gene>
<sequence>MGFDLTEQSKEDNALNALHNNREARKCSVERYGGLTTFKGETARLSFPCEYLLADFTCQNYLVEAIVGMAMDSVVKYLFSPSTIRVKVTNITSEDVLDILSSQKMLEEFSADKIINPWKKMEGSLNVVDFADYYSTNEAAAVIIKDVFSIEFSEEEASVVVTCPSAQLLSMRLPASLCGDGSAGPKAQVKSDVISEDIIKYHLFGEISDRQVIKLTRSSIS</sequence>
<name>A0AAN9BKA7_9CAEN</name>
<keyword evidence="2" id="KW-1185">Reference proteome</keyword>
<comment type="caution">
    <text evidence="1">The sequence shown here is derived from an EMBL/GenBank/DDBJ whole genome shotgun (WGS) entry which is preliminary data.</text>
</comment>
<reference evidence="1 2" key="1">
    <citation type="submission" date="2024-02" db="EMBL/GenBank/DDBJ databases">
        <title>Chromosome-scale genome assembly of the rough periwinkle Littorina saxatilis.</title>
        <authorList>
            <person name="De Jode A."/>
            <person name="Faria R."/>
            <person name="Formenti G."/>
            <person name="Sims Y."/>
            <person name="Smith T.P."/>
            <person name="Tracey A."/>
            <person name="Wood J.M.D."/>
            <person name="Zagrodzka Z.B."/>
            <person name="Johannesson K."/>
            <person name="Butlin R.K."/>
            <person name="Leder E.H."/>
        </authorList>
    </citation>
    <scope>NUCLEOTIDE SEQUENCE [LARGE SCALE GENOMIC DNA]</scope>
    <source>
        <strain evidence="1">Snail1</strain>
        <tissue evidence="1">Muscle</tissue>
    </source>
</reference>
<evidence type="ECO:0000313" key="2">
    <source>
        <dbReference type="Proteomes" id="UP001374579"/>
    </source>
</evidence>
<protein>
    <submittedName>
        <fullName evidence="1">Uncharacterized protein</fullName>
    </submittedName>
</protein>
<organism evidence="1 2">
    <name type="scientific">Littorina saxatilis</name>
    <dbReference type="NCBI Taxonomy" id="31220"/>
    <lineage>
        <taxon>Eukaryota</taxon>
        <taxon>Metazoa</taxon>
        <taxon>Spiralia</taxon>
        <taxon>Lophotrochozoa</taxon>
        <taxon>Mollusca</taxon>
        <taxon>Gastropoda</taxon>
        <taxon>Caenogastropoda</taxon>
        <taxon>Littorinimorpha</taxon>
        <taxon>Littorinoidea</taxon>
        <taxon>Littorinidae</taxon>
        <taxon>Littorina</taxon>
    </lineage>
</organism>
<accession>A0AAN9BKA7</accession>
<dbReference type="Proteomes" id="UP001374579">
    <property type="component" value="Unassembled WGS sequence"/>
</dbReference>
<evidence type="ECO:0000313" key="1">
    <source>
        <dbReference type="EMBL" id="KAK7106539.1"/>
    </source>
</evidence>
<dbReference type="AlphaFoldDB" id="A0AAN9BKA7"/>